<protein>
    <recommendedName>
        <fullName evidence="3">Transformation system protein</fullName>
    </recommendedName>
</protein>
<evidence type="ECO:0000313" key="1">
    <source>
        <dbReference type="EMBL" id="RXK16159.1"/>
    </source>
</evidence>
<dbReference type="EMBL" id="NXID01000013">
    <property type="protein sequence ID" value="RXK16159.1"/>
    <property type="molecule type" value="Genomic_DNA"/>
</dbReference>
<evidence type="ECO:0008006" key="3">
    <source>
        <dbReference type="Google" id="ProtNLM"/>
    </source>
</evidence>
<sequence length="216" mass="26087">MKKVNIMNFLEVFILLENKIDKLSFFEKIKLFSIPILLSITILILINDNNSFNFTIQKENRIFNKNQTKIIKDFTNYFNDNNINLQEIKQINTEVQLSFFASFMQFVKTIYYLETYNNFSYIKHMEVLKNENSFLVSLKVGFEKFYLNNKGFKLKDFKQENKKFAFKIEAVVMNYVFIENRWYTVGDYINSYKIISISDDFIQFKKDNKVQKVFYE</sequence>
<reference evidence="1 2" key="1">
    <citation type="submission" date="2017-09" db="EMBL/GenBank/DDBJ databases">
        <title>Genomics of the genus Arcobacter.</title>
        <authorList>
            <person name="Perez-Cataluna A."/>
            <person name="Figueras M.J."/>
            <person name="Salas-Masso N."/>
        </authorList>
    </citation>
    <scope>NUCLEOTIDE SEQUENCE [LARGE SCALE GENOMIC DNA]</scope>
    <source>
        <strain evidence="1 2">CECT 7386</strain>
    </source>
</reference>
<dbReference type="KEGG" id="amyt:AMYT_2106"/>
<keyword evidence="2" id="KW-1185">Reference proteome</keyword>
<comment type="caution">
    <text evidence="1">The sequence shown here is derived from an EMBL/GenBank/DDBJ whole genome shotgun (WGS) entry which is preliminary data.</text>
</comment>
<evidence type="ECO:0000313" key="2">
    <source>
        <dbReference type="Proteomes" id="UP000290092"/>
    </source>
</evidence>
<proteinExistence type="predicted"/>
<organism evidence="1 2">
    <name type="scientific">Malaciobacter mytili LMG 24559</name>
    <dbReference type="NCBI Taxonomy" id="1032238"/>
    <lineage>
        <taxon>Bacteria</taxon>
        <taxon>Pseudomonadati</taxon>
        <taxon>Campylobacterota</taxon>
        <taxon>Epsilonproteobacteria</taxon>
        <taxon>Campylobacterales</taxon>
        <taxon>Arcobacteraceae</taxon>
        <taxon>Malaciobacter</taxon>
    </lineage>
</organism>
<name>A0AAX2AJ36_9BACT</name>
<accession>A0AAX2AJ36</accession>
<gene>
    <name evidence="1" type="ORF">CP985_04725</name>
</gene>
<dbReference type="AlphaFoldDB" id="A0AAX2AJ36"/>
<dbReference type="Proteomes" id="UP000290092">
    <property type="component" value="Unassembled WGS sequence"/>
</dbReference>